<dbReference type="EMBL" id="CP000383">
    <property type="protein sequence ID" value="ABG59043.1"/>
    <property type="molecule type" value="Genomic_DNA"/>
</dbReference>
<dbReference type="GO" id="GO:0019213">
    <property type="term" value="F:deacetylase activity"/>
    <property type="evidence" value="ECO:0007669"/>
    <property type="project" value="InterPro"/>
</dbReference>
<protein>
    <recommendedName>
        <fullName evidence="3">Bacillithiol biosynthesis deacetylase BshB1</fullName>
    </recommendedName>
</protein>
<evidence type="ECO:0000313" key="1">
    <source>
        <dbReference type="EMBL" id="ABG59043.1"/>
    </source>
</evidence>
<evidence type="ECO:0008006" key="3">
    <source>
        <dbReference type="Google" id="ProtNLM"/>
    </source>
</evidence>
<dbReference type="OrthoDB" id="9778719at2"/>
<dbReference type="InterPro" id="IPR023842">
    <property type="entry name" value="Bacillithiol_biosynth_BshB1"/>
</dbReference>
<dbReference type="RefSeq" id="WP_011585160.1">
    <property type="nucleotide sequence ID" value="NC_008255.1"/>
</dbReference>
<dbReference type="Pfam" id="PF02585">
    <property type="entry name" value="PIG-L"/>
    <property type="match status" value="1"/>
</dbReference>
<dbReference type="PANTHER" id="PTHR12993">
    <property type="entry name" value="N-ACETYLGLUCOSAMINYL-PHOSPHATIDYLINOSITOL DE-N-ACETYLASE-RELATED"/>
    <property type="match status" value="1"/>
</dbReference>
<dbReference type="GO" id="GO:0071793">
    <property type="term" value="P:bacillithiol biosynthetic process"/>
    <property type="evidence" value="ECO:0007669"/>
    <property type="project" value="InterPro"/>
</dbReference>
<name>A0A6N4SRU9_CYTH3</name>
<dbReference type="Gene3D" id="3.40.50.10320">
    <property type="entry name" value="LmbE-like"/>
    <property type="match status" value="1"/>
</dbReference>
<dbReference type="GO" id="GO:0016811">
    <property type="term" value="F:hydrolase activity, acting on carbon-nitrogen (but not peptide) bonds, in linear amides"/>
    <property type="evidence" value="ECO:0007669"/>
    <property type="project" value="TreeGrafter"/>
</dbReference>
<dbReference type="InterPro" id="IPR024078">
    <property type="entry name" value="LmbE-like_dom_sf"/>
</dbReference>
<keyword evidence="2" id="KW-1185">Reference proteome</keyword>
<dbReference type="SUPFAM" id="SSF102588">
    <property type="entry name" value="LmbE-like"/>
    <property type="match status" value="1"/>
</dbReference>
<dbReference type="Proteomes" id="UP000001822">
    <property type="component" value="Chromosome"/>
</dbReference>
<dbReference type="AlphaFoldDB" id="A0A6N4SRU9"/>
<accession>A0A6N4SRU9</accession>
<organism evidence="1 2">
    <name type="scientific">Cytophaga hutchinsonii (strain ATCC 33406 / DSM 1761 / CIP 103989 / NBRC 15051 / NCIMB 9469 / D465)</name>
    <dbReference type="NCBI Taxonomy" id="269798"/>
    <lineage>
        <taxon>Bacteria</taxon>
        <taxon>Pseudomonadati</taxon>
        <taxon>Bacteroidota</taxon>
        <taxon>Cytophagia</taxon>
        <taxon>Cytophagales</taxon>
        <taxon>Cytophagaceae</taxon>
        <taxon>Cytophaga</taxon>
    </lineage>
</organism>
<dbReference type="NCBIfam" id="TIGR04001">
    <property type="entry name" value="thiol_BshB1"/>
    <property type="match status" value="1"/>
</dbReference>
<sequence length="243" mass="27293">MVNKVDILVLAAHPDDAELACSGTILNQIALGRKVAVVDLTRGELGTRGTAEIRAQESAAATELLGLTARFNAGFADGFFESDKEHCVTLAKYIRHFQPEIVLCNALHDRHPDHGNGSELQSRACFLSGLIKIETEWEGNKQEAWRPKNVYHYIQDRYIQPDFIVDISKHWDKKMECILAFKSQFYTPETSGNNEPQTYISGKSFLRSIESRAREFGHAIGVEYGEGFTKEKQLGVTDLFDLL</sequence>
<dbReference type="KEGG" id="chu:CHU_1776"/>
<gene>
    <name evidence="1" type="ordered locus">CHU_1776</name>
</gene>
<proteinExistence type="predicted"/>
<dbReference type="InterPro" id="IPR003737">
    <property type="entry name" value="GlcNAc_PI_deacetylase-related"/>
</dbReference>
<evidence type="ECO:0000313" key="2">
    <source>
        <dbReference type="Proteomes" id="UP000001822"/>
    </source>
</evidence>
<reference evidence="1 2" key="1">
    <citation type="journal article" date="2007" name="Appl. Environ. Microbiol.">
        <title>Genome sequence of the cellulolytic gliding bacterium Cytophaga hutchinsonii.</title>
        <authorList>
            <person name="Xie G."/>
            <person name="Bruce D.C."/>
            <person name="Challacombe J.F."/>
            <person name="Chertkov O."/>
            <person name="Detter J.C."/>
            <person name="Gilna P."/>
            <person name="Han C.S."/>
            <person name="Lucas S."/>
            <person name="Misra M."/>
            <person name="Myers G.L."/>
            <person name="Richardson P."/>
            <person name="Tapia R."/>
            <person name="Thayer N."/>
            <person name="Thompson L.S."/>
            <person name="Brettin T.S."/>
            <person name="Henrissat B."/>
            <person name="Wilson D.B."/>
            <person name="McBride M.J."/>
        </authorList>
    </citation>
    <scope>NUCLEOTIDE SEQUENCE [LARGE SCALE GENOMIC DNA]</scope>
    <source>
        <strain evidence="2">ATCC 33406 / DSM 1761 / CIP 103989 / NBRC 15051 / NCIMB 9469 / D465</strain>
    </source>
</reference>
<dbReference type="PANTHER" id="PTHR12993:SF30">
    <property type="entry name" value="N-ACETYL-ALPHA-D-GLUCOSAMINYL L-MALATE DEACETYLASE 1"/>
    <property type="match status" value="1"/>
</dbReference>